<feature type="region of interest" description="Disordered" evidence="1">
    <location>
        <begin position="1"/>
        <end position="31"/>
    </location>
</feature>
<dbReference type="AlphaFoldDB" id="A0A135LY26"/>
<name>A0A135LY26_PENPA</name>
<dbReference type="Proteomes" id="UP000070168">
    <property type="component" value="Unassembled WGS sequence"/>
</dbReference>
<organism evidence="2 3">
    <name type="scientific">Penicillium patulum</name>
    <name type="common">Penicillium griseofulvum</name>
    <dbReference type="NCBI Taxonomy" id="5078"/>
    <lineage>
        <taxon>Eukaryota</taxon>
        <taxon>Fungi</taxon>
        <taxon>Dikarya</taxon>
        <taxon>Ascomycota</taxon>
        <taxon>Pezizomycotina</taxon>
        <taxon>Eurotiomycetes</taxon>
        <taxon>Eurotiomycetidae</taxon>
        <taxon>Eurotiales</taxon>
        <taxon>Aspergillaceae</taxon>
        <taxon>Penicillium</taxon>
    </lineage>
</organism>
<accession>A0A135LY26</accession>
<protein>
    <submittedName>
        <fullName evidence="2">Uncharacterized protein</fullName>
    </submittedName>
</protein>
<comment type="caution">
    <text evidence="2">The sequence shown here is derived from an EMBL/GenBank/DDBJ whole genome shotgun (WGS) entry which is preliminary data.</text>
</comment>
<dbReference type="OMA" id="DPDNFGM"/>
<evidence type="ECO:0000313" key="3">
    <source>
        <dbReference type="Proteomes" id="UP000070168"/>
    </source>
</evidence>
<feature type="compositionally biased region" description="Acidic residues" evidence="1">
    <location>
        <begin position="77"/>
        <end position="94"/>
    </location>
</feature>
<sequence>MPPKRKSTDSTASSTKKSKGPSPEVDMETERALNRRWAPVYVSRNADSEFKLRTRDPVKAFSYICLGCAPWKTQITDESEEEEDEDEDEEEADDTTTLKPASEHPGGKWIFTNAGLAKWIALKQGTAVRDPDNFEMYLYNDFFGYAIMELVENLFLDFEEANGDWKMQWAICEATGLYFQMDAIICEDGDTVNVVCIAFATMFLTMLATLERNDLLKSDSEVKNIGAIIGLFIRFIVDVEAYGINWDNHDAKLKAYAAKHNITVHGLNHASYEKSSGEMVDLPEATAGANDPWGWRKTLAKLKKANDGRLGGDSKDITSWASAERKKAAFNKKDPISRSAMTHIKNGRIMEMA</sequence>
<evidence type="ECO:0000256" key="1">
    <source>
        <dbReference type="SAM" id="MobiDB-lite"/>
    </source>
</evidence>
<dbReference type="GeneID" id="63703945"/>
<reference evidence="2 3" key="1">
    <citation type="journal article" date="2016" name="BMC Genomics">
        <title>Genome sequencing and secondary metabolism of the postharvest pathogen Penicillium griseofulvum.</title>
        <authorList>
            <person name="Banani H."/>
            <person name="Marcet-Houben M."/>
            <person name="Ballester A.R."/>
            <person name="Abbruscato P."/>
            <person name="Gonzalez-Candelas L."/>
            <person name="Gabaldon T."/>
            <person name="Spadaro D."/>
        </authorList>
    </citation>
    <scope>NUCLEOTIDE SEQUENCE [LARGE SCALE GENOMIC DNA]</scope>
    <source>
        <strain evidence="2 3">PG3</strain>
    </source>
</reference>
<keyword evidence="3" id="KW-1185">Reference proteome</keyword>
<feature type="region of interest" description="Disordered" evidence="1">
    <location>
        <begin position="74"/>
        <end position="106"/>
    </location>
</feature>
<dbReference type="EMBL" id="LHQR01000014">
    <property type="protein sequence ID" value="KXG53882.1"/>
    <property type="molecule type" value="Genomic_DNA"/>
</dbReference>
<proteinExistence type="predicted"/>
<dbReference type="OrthoDB" id="10037289at2759"/>
<gene>
    <name evidence="2" type="ORF">PGRI_009320</name>
</gene>
<dbReference type="RefSeq" id="XP_040652417.1">
    <property type="nucleotide sequence ID" value="XM_040788645.1"/>
</dbReference>
<evidence type="ECO:0000313" key="2">
    <source>
        <dbReference type="EMBL" id="KXG53882.1"/>
    </source>
</evidence>